<proteinExistence type="predicted"/>
<comment type="caution">
    <text evidence="1">The sequence shown here is derived from an EMBL/GenBank/DDBJ whole genome shotgun (WGS) entry which is preliminary data.</text>
</comment>
<dbReference type="AlphaFoldDB" id="A0AAE0J8F4"/>
<sequence length="178" mass="20084">MDAMKMVSPDNFPLIRSSLELVEYRLEHMKEVFVPLLSRINNTLLDEKGVEQKLAAMEKGLASNRDDKEGGSEEAPGTFMVFSLEYKSLVANLVALDKMFVEHGIPAYVSPFYSTEEKLNSMEDMLVSEMEMMMLNGRPATTEVQSRFKPVMEKLAILEKMFSAATQNAAMQKSSRNL</sequence>
<evidence type="ECO:0000313" key="1">
    <source>
        <dbReference type="EMBL" id="KAK3338920.1"/>
    </source>
</evidence>
<gene>
    <name evidence="1" type="ORF">B0H65DRAFT_433853</name>
</gene>
<keyword evidence="2" id="KW-1185">Reference proteome</keyword>
<evidence type="ECO:0000313" key="2">
    <source>
        <dbReference type="Proteomes" id="UP001278500"/>
    </source>
</evidence>
<name>A0AAE0J8F4_9PEZI</name>
<organism evidence="1 2">
    <name type="scientific">Neurospora tetraspora</name>
    <dbReference type="NCBI Taxonomy" id="94610"/>
    <lineage>
        <taxon>Eukaryota</taxon>
        <taxon>Fungi</taxon>
        <taxon>Dikarya</taxon>
        <taxon>Ascomycota</taxon>
        <taxon>Pezizomycotina</taxon>
        <taxon>Sordariomycetes</taxon>
        <taxon>Sordariomycetidae</taxon>
        <taxon>Sordariales</taxon>
        <taxon>Sordariaceae</taxon>
        <taxon>Neurospora</taxon>
    </lineage>
</organism>
<dbReference type="EMBL" id="JAUEPP010000007">
    <property type="protein sequence ID" value="KAK3338920.1"/>
    <property type="molecule type" value="Genomic_DNA"/>
</dbReference>
<dbReference type="RefSeq" id="XP_062678280.1">
    <property type="nucleotide sequence ID" value="XM_062825096.1"/>
</dbReference>
<dbReference type="GeneID" id="87862250"/>
<protein>
    <submittedName>
        <fullName evidence="1">Uncharacterized protein</fullName>
    </submittedName>
</protein>
<accession>A0AAE0J8F4</accession>
<dbReference type="Proteomes" id="UP001278500">
    <property type="component" value="Unassembled WGS sequence"/>
</dbReference>
<reference evidence="1" key="1">
    <citation type="journal article" date="2023" name="Mol. Phylogenet. Evol.">
        <title>Genome-scale phylogeny and comparative genomics of the fungal order Sordariales.</title>
        <authorList>
            <person name="Hensen N."/>
            <person name="Bonometti L."/>
            <person name="Westerberg I."/>
            <person name="Brannstrom I.O."/>
            <person name="Guillou S."/>
            <person name="Cros-Aarteil S."/>
            <person name="Calhoun S."/>
            <person name="Haridas S."/>
            <person name="Kuo A."/>
            <person name="Mondo S."/>
            <person name="Pangilinan J."/>
            <person name="Riley R."/>
            <person name="LaButti K."/>
            <person name="Andreopoulos B."/>
            <person name="Lipzen A."/>
            <person name="Chen C."/>
            <person name="Yan M."/>
            <person name="Daum C."/>
            <person name="Ng V."/>
            <person name="Clum A."/>
            <person name="Steindorff A."/>
            <person name="Ohm R.A."/>
            <person name="Martin F."/>
            <person name="Silar P."/>
            <person name="Natvig D.O."/>
            <person name="Lalanne C."/>
            <person name="Gautier V."/>
            <person name="Ament-Velasquez S.L."/>
            <person name="Kruys A."/>
            <person name="Hutchinson M.I."/>
            <person name="Powell A.J."/>
            <person name="Barry K."/>
            <person name="Miller A.N."/>
            <person name="Grigoriev I.V."/>
            <person name="Debuchy R."/>
            <person name="Gladieux P."/>
            <person name="Hiltunen Thoren M."/>
            <person name="Johannesson H."/>
        </authorList>
    </citation>
    <scope>NUCLEOTIDE SEQUENCE</scope>
    <source>
        <strain evidence="1">CBS 560.94</strain>
    </source>
</reference>
<reference evidence="1" key="2">
    <citation type="submission" date="2023-06" db="EMBL/GenBank/DDBJ databases">
        <authorList>
            <consortium name="Lawrence Berkeley National Laboratory"/>
            <person name="Haridas S."/>
            <person name="Hensen N."/>
            <person name="Bonometti L."/>
            <person name="Westerberg I."/>
            <person name="Brannstrom I.O."/>
            <person name="Guillou S."/>
            <person name="Cros-Aarteil S."/>
            <person name="Calhoun S."/>
            <person name="Kuo A."/>
            <person name="Mondo S."/>
            <person name="Pangilinan J."/>
            <person name="Riley R."/>
            <person name="Labutti K."/>
            <person name="Andreopoulos B."/>
            <person name="Lipzen A."/>
            <person name="Chen C."/>
            <person name="Yanf M."/>
            <person name="Daum C."/>
            <person name="Ng V."/>
            <person name="Clum A."/>
            <person name="Steindorff A."/>
            <person name="Ohm R."/>
            <person name="Martin F."/>
            <person name="Silar P."/>
            <person name="Natvig D."/>
            <person name="Lalanne C."/>
            <person name="Gautier V."/>
            <person name="Ament-Velasquez S.L."/>
            <person name="Kruys A."/>
            <person name="Hutchinson M.I."/>
            <person name="Powell A.J."/>
            <person name="Barry K."/>
            <person name="Miller A.N."/>
            <person name="Grigoriev I.V."/>
            <person name="Debuchy R."/>
            <person name="Gladieux P."/>
            <person name="Thoren M.H."/>
            <person name="Johannesson H."/>
        </authorList>
    </citation>
    <scope>NUCLEOTIDE SEQUENCE</scope>
    <source>
        <strain evidence="1">CBS 560.94</strain>
    </source>
</reference>